<dbReference type="RefSeq" id="WP_146413089.1">
    <property type="nucleotide sequence ID" value="NZ_SJPZ01000001.1"/>
</dbReference>
<organism evidence="1 2">
    <name type="scientific">Crateriforma conspicua</name>
    <dbReference type="NCBI Taxonomy" id="2527996"/>
    <lineage>
        <taxon>Bacteria</taxon>
        <taxon>Pseudomonadati</taxon>
        <taxon>Planctomycetota</taxon>
        <taxon>Planctomycetia</taxon>
        <taxon>Planctomycetales</taxon>
        <taxon>Planctomycetaceae</taxon>
        <taxon>Crateriforma</taxon>
    </lineage>
</organism>
<reference evidence="1 2" key="1">
    <citation type="submission" date="2019-02" db="EMBL/GenBank/DDBJ databases">
        <title>Deep-cultivation of Planctomycetes and their phenomic and genomic characterization uncovers novel biology.</title>
        <authorList>
            <person name="Wiegand S."/>
            <person name="Jogler M."/>
            <person name="Boedeker C."/>
            <person name="Pinto D."/>
            <person name="Vollmers J."/>
            <person name="Rivas-Marin E."/>
            <person name="Kohn T."/>
            <person name="Peeters S.H."/>
            <person name="Heuer A."/>
            <person name="Rast P."/>
            <person name="Oberbeckmann S."/>
            <person name="Bunk B."/>
            <person name="Jeske O."/>
            <person name="Meyerdierks A."/>
            <person name="Storesund J.E."/>
            <person name="Kallscheuer N."/>
            <person name="Luecker S."/>
            <person name="Lage O.M."/>
            <person name="Pohl T."/>
            <person name="Merkel B.J."/>
            <person name="Hornburger P."/>
            <person name="Mueller R.-W."/>
            <person name="Bruemmer F."/>
            <person name="Labrenz M."/>
            <person name="Spormann A.M."/>
            <person name="Op Den Camp H."/>
            <person name="Overmann J."/>
            <person name="Amann R."/>
            <person name="Jetten M.S.M."/>
            <person name="Mascher T."/>
            <person name="Medema M.H."/>
            <person name="Devos D.P."/>
            <person name="Kaster A.-K."/>
            <person name="Ovreas L."/>
            <person name="Rohde M."/>
            <person name="Galperin M.Y."/>
            <person name="Jogler C."/>
        </authorList>
    </citation>
    <scope>NUCLEOTIDE SEQUENCE [LARGE SCALE GENOMIC DNA]</scope>
    <source>
        <strain evidence="1 2">V7</strain>
    </source>
</reference>
<dbReference type="Proteomes" id="UP000316476">
    <property type="component" value="Unassembled WGS sequence"/>
</dbReference>
<evidence type="ECO:0000313" key="1">
    <source>
        <dbReference type="EMBL" id="TWU66462.1"/>
    </source>
</evidence>
<protein>
    <submittedName>
        <fullName evidence="1">Uncharacterized protein</fullName>
    </submittedName>
</protein>
<comment type="caution">
    <text evidence="1">The sequence shown here is derived from an EMBL/GenBank/DDBJ whole genome shotgun (WGS) entry which is preliminary data.</text>
</comment>
<evidence type="ECO:0000313" key="2">
    <source>
        <dbReference type="Proteomes" id="UP000316476"/>
    </source>
</evidence>
<gene>
    <name evidence="1" type="ORF">V7x_20280</name>
</gene>
<sequence>MNIVRRSATFDDIRREAKQLRASGLWFRRQALMMHDRVDRDSRTIPAVIATENPVLFWDPQRRRVSREVLVASGGMLFPWVPMLRMHQSWALEMSLGSVLNSRMVGRQIQADLQFAEAEDVQPVWSRVRDGHLRGVSIGGRRVEFTDIEPGQVATVAGRRWIAGKFPLRVTTKWIEREASVVLFGADGGPATH</sequence>
<proteinExistence type="predicted"/>
<accession>A0A5C6FTU6</accession>
<dbReference type="EMBL" id="SJPZ01000001">
    <property type="protein sequence ID" value="TWU66462.1"/>
    <property type="molecule type" value="Genomic_DNA"/>
</dbReference>
<name>A0A5C6FTU6_9PLAN</name>
<dbReference type="AlphaFoldDB" id="A0A5C6FTU6"/>
<dbReference type="OrthoDB" id="272311at2"/>